<sequence>MEKSYEIEKKLLVLLSRVTFSSSDVEEINTLLKENISWCELFKYAMHNKVVSLIWTNLNYFNAKHIPKYIKNLMNCIYTGTKIQNGLYIEQKERIVEALKDEHITLIPVKGAMLIDMIYKDRGTRALGDLDFLIKKAEEKKIEQVIKKIGFMKATYDIQNRKLIPVDRKEDIAWKLGATNVYPYLKLSSSEYIPFFKIDFRHSFDDSHNSEPISEIIDYYENHGMVNANHIVVYMSLHLYHESTHSMSVLYNKDINIIKFCDIREYILYNQHLGLLHNEEIVAYAFKHNLLSPLYYTLFYLKLIYNDGYEDNILEKIHMENTAFLNEYYDDKEKNIKMWNKTFMERLYASDNYDELNEISFEMNKTF</sequence>
<gene>
    <name evidence="1" type="ORF">H8710_11725</name>
</gene>
<evidence type="ECO:0000313" key="1">
    <source>
        <dbReference type="EMBL" id="MBC8560732.1"/>
    </source>
</evidence>
<keyword evidence="2" id="KW-1185">Reference proteome</keyword>
<evidence type="ECO:0000313" key="2">
    <source>
        <dbReference type="Proteomes" id="UP000610760"/>
    </source>
</evidence>
<dbReference type="Proteomes" id="UP000610760">
    <property type="component" value="Unassembled WGS sequence"/>
</dbReference>
<proteinExistence type="predicted"/>
<dbReference type="RefSeq" id="WP_249295976.1">
    <property type="nucleotide sequence ID" value="NZ_JACRSV010000004.1"/>
</dbReference>
<dbReference type="Pfam" id="PF14907">
    <property type="entry name" value="NTP_transf_5"/>
    <property type="match status" value="1"/>
</dbReference>
<dbReference type="InterPro" id="IPR039498">
    <property type="entry name" value="NTP_transf_5"/>
</dbReference>
<dbReference type="EMBL" id="JACRSV010000004">
    <property type="protein sequence ID" value="MBC8560732.1"/>
    <property type="molecule type" value="Genomic_DNA"/>
</dbReference>
<name>A0A926I8A1_9FIRM</name>
<dbReference type="AlphaFoldDB" id="A0A926I8A1"/>
<protein>
    <submittedName>
        <fullName evidence="1">Nucleotidyltransferase family protein</fullName>
    </submittedName>
</protein>
<accession>A0A926I8A1</accession>
<reference evidence="1" key="1">
    <citation type="submission" date="2020-08" db="EMBL/GenBank/DDBJ databases">
        <title>Genome public.</title>
        <authorList>
            <person name="Liu C."/>
            <person name="Sun Q."/>
        </authorList>
    </citation>
    <scope>NUCLEOTIDE SEQUENCE</scope>
    <source>
        <strain evidence="1">NSJ-33</strain>
    </source>
</reference>
<comment type="caution">
    <text evidence="1">The sequence shown here is derived from an EMBL/GenBank/DDBJ whole genome shotgun (WGS) entry which is preliminary data.</text>
</comment>
<organism evidence="1 2">
    <name type="scientific">Fumia xinanensis</name>
    <dbReference type="NCBI Taxonomy" id="2763659"/>
    <lineage>
        <taxon>Bacteria</taxon>
        <taxon>Bacillati</taxon>
        <taxon>Bacillota</taxon>
        <taxon>Clostridia</taxon>
        <taxon>Eubacteriales</taxon>
        <taxon>Oscillospiraceae</taxon>
        <taxon>Fumia</taxon>
    </lineage>
</organism>